<reference evidence="2 4" key="2">
    <citation type="submission" date="2019-04" db="EMBL/GenBank/DDBJ databases">
        <title>Draft genome sequence data and analysis of a Fermenting Bacterium, Geotoga petraea strain HO-Geo1, isolated from heavy-oil petroleum reservoir in Russia.</title>
        <authorList>
            <person name="Grouzdev D.S."/>
            <person name="Semenova E.M."/>
            <person name="Sokolova D.S."/>
            <person name="Tourova T.P."/>
            <person name="Poltaraus A.B."/>
            <person name="Nazina T.N."/>
        </authorList>
    </citation>
    <scope>NUCLEOTIDE SEQUENCE [LARGE SCALE GENOMIC DNA]</scope>
    <source>
        <strain evidence="2 4">HO-Geo1</strain>
    </source>
</reference>
<proteinExistence type="predicted"/>
<dbReference type="RefSeq" id="WP_091402948.1">
    <property type="nucleotide sequence ID" value="NZ_FMYV01000002.1"/>
</dbReference>
<name>A0A1G6K940_9BACT</name>
<accession>A0A1G6K940</accession>
<dbReference type="Gene3D" id="2.70.70.10">
    <property type="entry name" value="Glucose Permease (Domain IIA)"/>
    <property type="match status" value="1"/>
</dbReference>
<evidence type="ECO:0000313" key="1">
    <source>
        <dbReference type="EMBL" id="SDC26826.1"/>
    </source>
</evidence>
<dbReference type="GO" id="GO:0004222">
    <property type="term" value="F:metalloendopeptidase activity"/>
    <property type="evidence" value="ECO:0007669"/>
    <property type="project" value="TreeGrafter"/>
</dbReference>
<dbReference type="EMBL" id="SRME01000002">
    <property type="protein sequence ID" value="TGG88447.1"/>
    <property type="molecule type" value="Genomic_DNA"/>
</dbReference>
<reference evidence="1 3" key="1">
    <citation type="submission" date="2016-10" db="EMBL/GenBank/DDBJ databases">
        <authorList>
            <person name="de Groot N.N."/>
        </authorList>
    </citation>
    <scope>NUCLEOTIDE SEQUENCE [LARGE SCALE GENOMIC DNA]</scope>
    <source>
        <strain evidence="1 3">WG14</strain>
    </source>
</reference>
<dbReference type="Proteomes" id="UP000199322">
    <property type="component" value="Unassembled WGS sequence"/>
</dbReference>
<dbReference type="Proteomes" id="UP000297288">
    <property type="component" value="Unassembled WGS sequence"/>
</dbReference>
<dbReference type="AlphaFoldDB" id="A0A1G6K940"/>
<dbReference type="PANTHER" id="PTHR21666">
    <property type="entry name" value="PEPTIDASE-RELATED"/>
    <property type="match status" value="1"/>
</dbReference>
<dbReference type="EMBL" id="FMYV01000002">
    <property type="protein sequence ID" value="SDC26826.1"/>
    <property type="molecule type" value="Genomic_DNA"/>
</dbReference>
<evidence type="ECO:0000313" key="4">
    <source>
        <dbReference type="Proteomes" id="UP000297288"/>
    </source>
</evidence>
<dbReference type="OrthoDB" id="9805070at2"/>
<evidence type="ECO:0000313" key="3">
    <source>
        <dbReference type="Proteomes" id="UP000199322"/>
    </source>
</evidence>
<dbReference type="SUPFAM" id="SSF51261">
    <property type="entry name" value="Duplicated hybrid motif"/>
    <property type="match status" value="2"/>
</dbReference>
<protein>
    <submittedName>
        <fullName evidence="2">M23 family metallopeptidase</fullName>
    </submittedName>
    <submittedName>
        <fullName evidence="1">Peptidase family M23</fullName>
    </submittedName>
</protein>
<organism evidence="1 3">
    <name type="scientific">Geotoga petraea</name>
    <dbReference type="NCBI Taxonomy" id="28234"/>
    <lineage>
        <taxon>Bacteria</taxon>
        <taxon>Thermotogati</taxon>
        <taxon>Thermotogota</taxon>
        <taxon>Thermotogae</taxon>
        <taxon>Petrotogales</taxon>
        <taxon>Petrotogaceae</taxon>
        <taxon>Geotoga</taxon>
    </lineage>
</organism>
<dbReference type="InterPro" id="IPR011055">
    <property type="entry name" value="Dup_hybrid_motif"/>
</dbReference>
<dbReference type="InterPro" id="IPR050570">
    <property type="entry name" value="Cell_wall_metabolism_enzyme"/>
</dbReference>
<gene>
    <name evidence="2" type="ORF">E4650_05225</name>
    <name evidence="1" type="ORF">SAMN04488588_0764</name>
</gene>
<keyword evidence="3" id="KW-1185">Reference proteome</keyword>
<sequence length="329" mass="37670">MKKLSILLMMLFFITTIFSAIFEPPIKNSYITSSFGEYRGTGNNPHYHLGIDFSTFYRENVDVYSASQGYLKKVWINDPIYGNALFVNHPDSNLTTVYAHLNEFNDSIMKYVDLVKEDFQGSTGRIEIVFPENEFQIKSGEIIAYSGSTGEALAPHLHFEVREQTAAGEVVLDALEFINYKEERTKILELLEVRNSTGNYTINQNGETIVEFTGSYPKIDVRVREKLGQNSTILPKKVSLFIDGNLVYKVSFSKVYFENAYNPSPIYGYGSTSTIYWLKMYSDNNENLIITDNNLSRYINSNFAEYNGTIILEDFWGSSKAYKINFIKK</sequence>
<dbReference type="CDD" id="cd12797">
    <property type="entry name" value="M23_peptidase"/>
    <property type="match status" value="1"/>
</dbReference>
<evidence type="ECO:0000313" key="2">
    <source>
        <dbReference type="EMBL" id="TGG88447.1"/>
    </source>
</evidence>
<dbReference type="PANTHER" id="PTHR21666:SF289">
    <property type="entry name" value="L-ALA--D-GLU ENDOPEPTIDASE"/>
    <property type="match status" value="1"/>
</dbReference>
<dbReference type="STRING" id="28234.SAMN04488588_0764"/>